<reference evidence="2 3" key="1">
    <citation type="submission" date="2020-12" db="EMBL/GenBank/DDBJ databases">
        <title>WGS of Legionella: environmental sample.</title>
        <authorList>
            <person name="Cristino S."/>
            <person name="Girolamini L."/>
            <person name="Salaris S."/>
            <person name="Pascale M.R."/>
            <person name="Mazzotta M."/>
            <person name="Orsini M."/>
            <person name="Grottola A."/>
        </authorList>
    </citation>
    <scope>NUCLEOTIDE SEQUENCE [LARGE SCALE GENOMIC DNA]</scope>
    <source>
        <strain evidence="2 3">30cs62</strain>
    </source>
</reference>
<dbReference type="EMBL" id="JADWVN010000018">
    <property type="protein sequence ID" value="MBL7526915.1"/>
    <property type="molecule type" value="Genomic_DNA"/>
</dbReference>
<feature type="region of interest" description="Disordered" evidence="1">
    <location>
        <begin position="79"/>
        <end position="103"/>
    </location>
</feature>
<keyword evidence="3" id="KW-1185">Reference proteome</keyword>
<dbReference type="Proteomes" id="UP000809910">
    <property type="component" value="Unassembled WGS sequence"/>
</dbReference>
<proteinExistence type="predicted"/>
<dbReference type="RefSeq" id="WP_238400462.1">
    <property type="nucleotide sequence ID" value="NZ_JADWVM010000032.1"/>
</dbReference>
<accession>A0ABS1WC34</accession>
<evidence type="ECO:0000256" key="1">
    <source>
        <dbReference type="SAM" id="MobiDB-lite"/>
    </source>
</evidence>
<sequence length="103" mass="11727">MISELSVLKSLEHVVTRYVNLVAVAEFKNLDQELNQYLATLNQSSDNEEELLKVRKAIVSILKKSTIDPVDSSQVKHRFFDKQKSSLSPDKDEDNNLGQVRLP</sequence>
<comment type="caution">
    <text evidence="2">The sequence shown here is derived from an EMBL/GenBank/DDBJ whole genome shotgun (WGS) entry which is preliminary data.</text>
</comment>
<evidence type="ECO:0000313" key="3">
    <source>
        <dbReference type="Proteomes" id="UP000809910"/>
    </source>
</evidence>
<evidence type="ECO:0000313" key="2">
    <source>
        <dbReference type="EMBL" id="MBL7526915.1"/>
    </source>
</evidence>
<gene>
    <name evidence="2" type="ORF">I5282_10065</name>
</gene>
<name>A0ABS1WC34_9GAMM</name>
<protein>
    <submittedName>
        <fullName evidence="2">Uncharacterized protein</fullName>
    </submittedName>
</protein>
<organism evidence="2 3">
    <name type="scientific">Legionella bononiensis</name>
    <dbReference type="NCBI Taxonomy" id="2793102"/>
    <lineage>
        <taxon>Bacteria</taxon>
        <taxon>Pseudomonadati</taxon>
        <taxon>Pseudomonadota</taxon>
        <taxon>Gammaproteobacteria</taxon>
        <taxon>Legionellales</taxon>
        <taxon>Legionellaceae</taxon>
        <taxon>Legionella</taxon>
    </lineage>
</organism>